<feature type="compositionally biased region" description="Polar residues" evidence="2">
    <location>
        <begin position="32"/>
        <end position="41"/>
    </location>
</feature>
<keyword evidence="1" id="KW-0175">Coiled coil</keyword>
<organism evidence="3">
    <name type="scientific">Ceratitis capitata</name>
    <name type="common">Mediterranean fruit fly</name>
    <name type="synonym">Tephritis capitata</name>
    <dbReference type="NCBI Taxonomy" id="7213"/>
    <lineage>
        <taxon>Eukaryota</taxon>
        <taxon>Metazoa</taxon>
        <taxon>Ecdysozoa</taxon>
        <taxon>Arthropoda</taxon>
        <taxon>Hexapoda</taxon>
        <taxon>Insecta</taxon>
        <taxon>Pterygota</taxon>
        <taxon>Neoptera</taxon>
        <taxon>Endopterygota</taxon>
        <taxon>Diptera</taxon>
        <taxon>Brachycera</taxon>
        <taxon>Muscomorpha</taxon>
        <taxon>Tephritoidea</taxon>
        <taxon>Tephritidae</taxon>
        <taxon>Ceratitis</taxon>
        <taxon>Ceratitis</taxon>
    </lineage>
</organism>
<reference evidence="3" key="2">
    <citation type="journal article" date="2014" name="BMC Genomics">
        <title>A genomic perspective to assessing quality of mass-reared SIT flies used in Mediterranean fruit fly (Ceratitis capitata) eradication in California.</title>
        <authorList>
            <person name="Calla B."/>
            <person name="Hall B."/>
            <person name="Hou S."/>
            <person name="Geib S.M."/>
        </authorList>
    </citation>
    <scope>NUCLEOTIDE SEQUENCE</scope>
</reference>
<name>W8BRZ8_CERCA</name>
<proteinExistence type="evidence at transcript level"/>
<dbReference type="OrthoDB" id="6606299at2759"/>
<dbReference type="AlphaFoldDB" id="W8BRZ8"/>
<evidence type="ECO:0000313" key="3">
    <source>
        <dbReference type="EMBL" id="JAC04141.1"/>
    </source>
</evidence>
<protein>
    <recommendedName>
        <fullName evidence="4">BZIP domain-containing protein</fullName>
    </recommendedName>
</protein>
<evidence type="ECO:0008006" key="4">
    <source>
        <dbReference type="Google" id="ProtNLM"/>
    </source>
</evidence>
<evidence type="ECO:0000256" key="1">
    <source>
        <dbReference type="SAM" id="Coils"/>
    </source>
</evidence>
<accession>W8BRZ8</accession>
<feature type="coiled-coil region" evidence="1">
    <location>
        <begin position="61"/>
        <end position="107"/>
    </location>
</feature>
<dbReference type="EMBL" id="GAMC01002415">
    <property type="protein sequence ID" value="JAC04141.1"/>
    <property type="molecule type" value="mRNA"/>
</dbReference>
<feature type="region of interest" description="Disordered" evidence="2">
    <location>
        <begin position="1"/>
        <end position="55"/>
    </location>
</feature>
<evidence type="ECO:0000256" key="2">
    <source>
        <dbReference type="SAM" id="MobiDB-lite"/>
    </source>
</evidence>
<reference evidence="3" key="1">
    <citation type="submission" date="2013-07" db="EMBL/GenBank/DDBJ databases">
        <authorList>
            <person name="Geib S."/>
        </authorList>
    </citation>
    <scope>NUCLEOTIDE SEQUENCE</scope>
</reference>
<sequence length="118" mass="13469">MEDIKQLLQHNGQYDSTDSNSDTDSEESTISAVKNGTNANQEGRMPTRRPNPNVHNRNALLARENRRKKKAHLEAMEKELEQVRGTNKQLKKALKQQMKAVGQLQREKSSCLLQILQC</sequence>